<name>A0A4P9VZ50_9FUNG</name>
<evidence type="ECO:0000313" key="4">
    <source>
        <dbReference type="EMBL" id="RKO84053.1"/>
    </source>
</evidence>
<protein>
    <recommendedName>
        <fullName evidence="6">3-oxoacyl-reductase</fullName>
    </recommendedName>
</protein>
<keyword evidence="2" id="KW-0521">NADP</keyword>
<dbReference type="Gene3D" id="3.40.50.720">
    <property type="entry name" value="NAD(P)-binding Rossmann-like Domain"/>
    <property type="match status" value="1"/>
</dbReference>
<dbReference type="AlphaFoldDB" id="A0A4P9VZ50"/>
<keyword evidence="3" id="KW-0560">Oxidoreductase</keyword>
<accession>A0A4P9VZ50</accession>
<dbReference type="InterPro" id="IPR020904">
    <property type="entry name" value="Sc_DH/Rdtase_CS"/>
</dbReference>
<dbReference type="Pfam" id="PF13561">
    <property type="entry name" value="adh_short_C2"/>
    <property type="match status" value="1"/>
</dbReference>
<dbReference type="InterPro" id="IPR002347">
    <property type="entry name" value="SDR_fam"/>
</dbReference>
<dbReference type="SUPFAM" id="SSF51735">
    <property type="entry name" value="NAD(P)-binding Rossmann-fold domains"/>
    <property type="match status" value="1"/>
</dbReference>
<dbReference type="GO" id="GO:0016616">
    <property type="term" value="F:oxidoreductase activity, acting on the CH-OH group of donors, NAD or NADP as acceptor"/>
    <property type="evidence" value="ECO:0007669"/>
    <property type="project" value="TreeGrafter"/>
</dbReference>
<gene>
    <name evidence="4" type="ORF">BDK51DRAFT_17704</name>
</gene>
<dbReference type="PRINTS" id="PR00081">
    <property type="entry name" value="GDHRDH"/>
</dbReference>
<sequence>MRVTFLISHPLPFQQLSSLGPIDVLVNSAGITGDSLLITMDPQRAADVITTNLLGTIYTCRAAARGMLRRKQGCIINIASVAGIKGNEGQSVYSASKAGVIGFTRSLARELGGRNIRVNAIVPGYIETEMTAGIHEDKKAAYRSATPLGRFGTPEDIAQAAVFLSEAKFITGQSLVVDGGLTA</sequence>
<dbReference type="PANTHER" id="PTHR42760">
    <property type="entry name" value="SHORT-CHAIN DEHYDROGENASES/REDUCTASES FAMILY MEMBER"/>
    <property type="match status" value="1"/>
</dbReference>
<reference evidence="5" key="1">
    <citation type="journal article" date="2018" name="Nat. Microbiol.">
        <title>Leveraging single-cell genomics to expand the fungal tree of life.</title>
        <authorList>
            <person name="Ahrendt S.R."/>
            <person name="Quandt C.A."/>
            <person name="Ciobanu D."/>
            <person name="Clum A."/>
            <person name="Salamov A."/>
            <person name="Andreopoulos B."/>
            <person name="Cheng J.F."/>
            <person name="Woyke T."/>
            <person name="Pelin A."/>
            <person name="Henrissat B."/>
            <person name="Reynolds N.K."/>
            <person name="Benny G.L."/>
            <person name="Smith M.E."/>
            <person name="James T.Y."/>
            <person name="Grigoriev I.V."/>
        </authorList>
    </citation>
    <scope>NUCLEOTIDE SEQUENCE [LARGE SCALE GENOMIC DNA]</scope>
</reference>
<proteinExistence type="inferred from homology"/>
<comment type="similarity">
    <text evidence="1">Belongs to the short-chain dehydrogenases/reductases (SDR) family.</text>
</comment>
<evidence type="ECO:0000256" key="1">
    <source>
        <dbReference type="ARBA" id="ARBA00006484"/>
    </source>
</evidence>
<dbReference type="PROSITE" id="PS00061">
    <property type="entry name" value="ADH_SHORT"/>
    <property type="match status" value="1"/>
</dbReference>
<dbReference type="FunFam" id="3.40.50.720:FF:000173">
    <property type="entry name" value="3-oxoacyl-[acyl-carrier protein] reductase"/>
    <property type="match status" value="1"/>
</dbReference>
<dbReference type="GO" id="GO:0006633">
    <property type="term" value="P:fatty acid biosynthetic process"/>
    <property type="evidence" value="ECO:0007669"/>
    <property type="project" value="TreeGrafter"/>
</dbReference>
<evidence type="ECO:0008006" key="6">
    <source>
        <dbReference type="Google" id="ProtNLM"/>
    </source>
</evidence>
<dbReference type="Proteomes" id="UP000269721">
    <property type="component" value="Unassembled WGS sequence"/>
</dbReference>
<evidence type="ECO:0000313" key="5">
    <source>
        <dbReference type="Proteomes" id="UP000269721"/>
    </source>
</evidence>
<keyword evidence="5" id="KW-1185">Reference proteome</keyword>
<evidence type="ECO:0000256" key="2">
    <source>
        <dbReference type="ARBA" id="ARBA00022857"/>
    </source>
</evidence>
<dbReference type="GO" id="GO:0048038">
    <property type="term" value="F:quinone binding"/>
    <property type="evidence" value="ECO:0007669"/>
    <property type="project" value="TreeGrafter"/>
</dbReference>
<dbReference type="PRINTS" id="PR00080">
    <property type="entry name" value="SDRFAMILY"/>
</dbReference>
<organism evidence="4 5">
    <name type="scientific">Blyttiomyces helicus</name>
    <dbReference type="NCBI Taxonomy" id="388810"/>
    <lineage>
        <taxon>Eukaryota</taxon>
        <taxon>Fungi</taxon>
        <taxon>Fungi incertae sedis</taxon>
        <taxon>Chytridiomycota</taxon>
        <taxon>Chytridiomycota incertae sedis</taxon>
        <taxon>Chytridiomycetes</taxon>
        <taxon>Chytridiomycetes incertae sedis</taxon>
        <taxon>Blyttiomyces</taxon>
    </lineage>
</organism>
<dbReference type="EMBL" id="ML000557">
    <property type="protein sequence ID" value="RKO84053.1"/>
    <property type="molecule type" value="Genomic_DNA"/>
</dbReference>
<evidence type="ECO:0000256" key="3">
    <source>
        <dbReference type="ARBA" id="ARBA00023002"/>
    </source>
</evidence>
<dbReference type="InterPro" id="IPR036291">
    <property type="entry name" value="NAD(P)-bd_dom_sf"/>
</dbReference>
<dbReference type="OrthoDB" id="1393670at2759"/>
<dbReference type="PANTHER" id="PTHR42760:SF133">
    <property type="entry name" value="3-OXOACYL-[ACYL-CARRIER-PROTEIN] REDUCTASE"/>
    <property type="match status" value="1"/>
</dbReference>